<sequence length="206" mass="22487">MVASQAPIPTTASTCTPQTARGRHLFEITGYSLLKGLGVGDYIESDAFTVGGHDWCISYSPNGDEEYQEYASVFLMLQSETSTMVTALYHLRLLDPATGVSSSVHTDTRVFNDKNPSCGAVDFMERSKLEASYLRDDRLVIECNVTVIMGTAVCKSGTICAFEIHVPPSDVLDSLGKLLDSAEGADVTFRPPLDCGIFFPFLYEFL</sequence>
<dbReference type="PROSITE" id="PS50144">
    <property type="entry name" value="MATH"/>
    <property type="match status" value="1"/>
</dbReference>
<dbReference type="CDD" id="cd00121">
    <property type="entry name" value="MATH"/>
    <property type="match status" value="1"/>
</dbReference>
<dbReference type="PANTHER" id="PTHR26379:SF187">
    <property type="entry name" value="OS07G0655300 PROTEIN"/>
    <property type="match status" value="1"/>
</dbReference>
<dbReference type="SUPFAM" id="SSF49599">
    <property type="entry name" value="TRAF domain-like"/>
    <property type="match status" value="1"/>
</dbReference>
<organism evidence="2">
    <name type="scientific">Arundo donax</name>
    <name type="common">Giant reed</name>
    <name type="synonym">Donax arundinaceus</name>
    <dbReference type="NCBI Taxonomy" id="35708"/>
    <lineage>
        <taxon>Eukaryota</taxon>
        <taxon>Viridiplantae</taxon>
        <taxon>Streptophyta</taxon>
        <taxon>Embryophyta</taxon>
        <taxon>Tracheophyta</taxon>
        <taxon>Spermatophyta</taxon>
        <taxon>Magnoliopsida</taxon>
        <taxon>Liliopsida</taxon>
        <taxon>Poales</taxon>
        <taxon>Poaceae</taxon>
        <taxon>PACMAD clade</taxon>
        <taxon>Arundinoideae</taxon>
        <taxon>Arundineae</taxon>
        <taxon>Arundo</taxon>
    </lineage>
</organism>
<dbReference type="Gene3D" id="2.60.210.10">
    <property type="entry name" value="Apoptosis, Tumor Necrosis Factor Receptor Associated Protein 2, Chain A"/>
    <property type="match status" value="1"/>
</dbReference>
<proteinExistence type="predicted"/>
<dbReference type="InterPro" id="IPR008974">
    <property type="entry name" value="TRAF-like"/>
</dbReference>
<reference evidence="2" key="1">
    <citation type="submission" date="2014-09" db="EMBL/GenBank/DDBJ databases">
        <authorList>
            <person name="Magalhaes I.L.F."/>
            <person name="Oliveira U."/>
            <person name="Santos F.R."/>
            <person name="Vidigal T.H.D.A."/>
            <person name="Brescovit A.D."/>
            <person name="Santos A.J."/>
        </authorList>
    </citation>
    <scope>NUCLEOTIDE SEQUENCE</scope>
    <source>
        <tissue evidence="2">Shoot tissue taken approximately 20 cm above the soil surface</tissue>
    </source>
</reference>
<dbReference type="EMBL" id="GBRH01169305">
    <property type="protein sequence ID" value="JAE28591.1"/>
    <property type="molecule type" value="Transcribed_RNA"/>
</dbReference>
<evidence type="ECO:0000259" key="1">
    <source>
        <dbReference type="PROSITE" id="PS50144"/>
    </source>
</evidence>
<evidence type="ECO:0000313" key="2">
    <source>
        <dbReference type="EMBL" id="JAE28591.1"/>
    </source>
</evidence>
<dbReference type="SMART" id="SM00061">
    <property type="entry name" value="MATH"/>
    <property type="match status" value="1"/>
</dbReference>
<dbReference type="PANTHER" id="PTHR26379">
    <property type="entry name" value="BTB/POZ AND MATH DOMAIN-CONTAINING PROTEIN 1"/>
    <property type="match status" value="1"/>
</dbReference>
<dbReference type="Pfam" id="PF22486">
    <property type="entry name" value="MATH_2"/>
    <property type="match status" value="1"/>
</dbReference>
<dbReference type="InterPro" id="IPR045005">
    <property type="entry name" value="BPM1-6"/>
</dbReference>
<reference evidence="2" key="2">
    <citation type="journal article" date="2015" name="Data Brief">
        <title>Shoot transcriptome of the giant reed, Arundo donax.</title>
        <authorList>
            <person name="Barrero R.A."/>
            <person name="Guerrero F.D."/>
            <person name="Moolhuijzen P."/>
            <person name="Goolsby J.A."/>
            <person name="Tidwell J."/>
            <person name="Bellgard S.E."/>
            <person name="Bellgard M.I."/>
        </authorList>
    </citation>
    <scope>NUCLEOTIDE SEQUENCE</scope>
    <source>
        <tissue evidence="2">Shoot tissue taken approximately 20 cm above the soil surface</tissue>
    </source>
</reference>
<dbReference type="InterPro" id="IPR002083">
    <property type="entry name" value="MATH/TRAF_dom"/>
</dbReference>
<accession>A0A0A9H1A1</accession>
<dbReference type="AlphaFoldDB" id="A0A0A9H1A1"/>
<dbReference type="GO" id="GO:0016567">
    <property type="term" value="P:protein ubiquitination"/>
    <property type="evidence" value="ECO:0007669"/>
    <property type="project" value="InterPro"/>
</dbReference>
<name>A0A0A9H1A1_ARUDO</name>
<protein>
    <recommendedName>
        <fullName evidence="1">MATH domain-containing protein</fullName>
    </recommendedName>
</protein>
<feature type="domain" description="MATH" evidence="1">
    <location>
        <begin position="21"/>
        <end position="145"/>
    </location>
</feature>